<evidence type="ECO:0000256" key="2">
    <source>
        <dbReference type="ARBA" id="ARBA00023157"/>
    </source>
</evidence>
<evidence type="ECO:0000256" key="5">
    <source>
        <dbReference type="SAM" id="MobiDB-lite"/>
    </source>
</evidence>
<feature type="domain" description="CUB" evidence="6">
    <location>
        <begin position="192"/>
        <end position="312"/>
    </location>
</feature>
<keyword evidence="2" id="KW-1015">Disulfide bond</keyword>
<proteinExistence type="predicted"/>
<evidence type="ECO:0000256" key="3">
    <source>
        <dbReference type="ARBA" id="ARBA00023180"/>
    </source>
</evidence>
<dbReference type="Proteomes" id="UP000695022">
    <property type="component" value="Unplaced"/>
</dbReference>
<evidence type="ECO:0000313" key="7">
    <source>
        <dbReference type="Proteomes" id="UP000695022"/>
    </source>
</evidence>
<dbReference type="PROSITE" id="PS01180">
    <property type="entry name" value="CUB"/>
    <property type="match status" value="1"/>
</dbReference>
<keyword evidence="3" id="KW-0325">Glycoprotein</keyword>
<dbReference type="PROSITE" id="PS50092">
    <property type="entry name" value="TSP1"/>
    <property type="match status" value="1"/>
</dbReference>
<accession>A0ABM1DYV9</accession>
<feature type="compositionally biased region" description="Low complexity" evidence="5">
    <location>
        <begin position="10"/>
        <end position="22"/>
    </location>
</feature>
<dbReference type="Gene3D" id="3.40.390.10">
    <property type="entry name" value="Collagenase (Catalytic Domain)"/>
    <property type="match status" value="1"/>
</dbReference>
<organism evidence="7 8">
    <name type="scientific">Priapulus caudatus</name>
    <name type="common">Priapulid worm</name>
    <dbReference type="NCBI Taxonomy" id="37621"/>
    <lineage>
        <taxon>Eukaryota</taxon>
        <taxon>Metazoa</taxon>
        <taxon>Ecdysozoa</taxon>
        <taxon>Scalidophora</taxon>
        <taxon>Priapulida</taxon>
        <taxon>Priapulimorpha</taxon>
        <taxon>Priapulimorphida</taxon>
        <taxon>Priapulidae</taxon>
        <taxon>Priapulus</taxon>
    </lineage>
</organism>
<dbReference type="CDD" id="cd00041">
    <property type="entry name" value="CUB"/>
    <property type="match status" value="1"/>
</dbReference>
<dbReference type="RefSeq" id="XP_014665130.1">
    <property type="nucleotide sequence ID" value="XM_014809644.1"/>
</dbReference>
<keyword evidence="7" id="KW-1185">Reference proteome</keyword>
<evidence type="ECO:0000256" key="4">
    <source>
        <dbReference type="PROSITE-ProRule" id="PRU00059"/>
    </source>
</evidence>
<dbReference type="InterPro" id="IPR000884">
    <property type="entry name" value="TSP1_rpt"/>
</dbReference>
<dbReference type="InterPro" id="IPR035914">
    <property type="entry name" value="Sperma_CUB_dom_sf"/>
</dbReference>
<dbReference type="PANTHER" id="PTHR24251">
    <property type="entry name" value="OVOCHYMASE-RELATED"/>
    <property type="match status" value="1"/>
</dbReference>
<dbReference type="SUPFAM" id="SSF55486">
    <property type="entry name" value="Metalloproteases ('zincins'), catalytic domain"/>
    <property type="match status" value="1"/>
</dbReference>
<evidence type="ECO:0000259" key="6">
    <source>
        <dbReference type="PROSITE" id="PS01180"/>
    </source>
</evidence>
<dbReference type="SMART" id="SM00042">
    <property type="entry name" value="CUB"/>
    <property type="match status" value="1"/>
</dbReference>
<evidence type="ECO:0000313" key="8">
    <source>
        <dbReference type="RefSeq" id="XP_014665130.1"/>
    </source>
</evidence>
<dbReference type="SUPFAM" id="SSF49854">
    <property type="entry name" value="Spermadhesin, CUB domain"/>
    <property type="match status" value="1"/>
</dbReference>
<dbReference type="Pfam" id="PF00431">
    <property type="entry name" value="CUB"/>
    <property type="match status" value="1"/>
</dbReference>
<sequence>MPGMNGRGNAGNMRGASNANRRPGTGPRKLPPGLQKPSKSRRPHGPPPRGPKRGRTDEEYAECEQIFDKIQEKQAKKRGKPYKKFVWTDGLFESDIVIRAEQCRRIGKDYGVDVPPTSAHARTKRKLTADVSARWDPSRPIYFYIMQTNYATIRAAVGHWQDETCLNFFELDALPDQNADIDFIFIFKGPDCGGVVLDVSCGDTGTINSPSFPDFTGPRTQCSWLIKAPPGGRVAANVTSLVTHTPDLHDACRDYVELKYENNLALAGARYCGSQSLPPREVITSEKEELMVLLRMHTVSSLGKFSLTYSVSCPSVGGTTMPMETTPAPTTPLTTPLITTSSISPTDAQGYSEWTAWSSCCGRCGLEYRGRDCVEPALGCTQTITEERQCTNTRPCSAGFFGRPSCLVLRRSQSCRVDPSGRGCIRSSPHCRRYCCKDFYLDLDDKCIGLPTQQQPAQRTRGNSSKPY</sequence>
<dbReference type="PANTHER" id="PTHR24251:SF37">
    <property type="entry name" value="CUB DOMAIN-CONTAINING PROTEIN"/>
    <property type="match status" value="1"/>
</dbReference>
<dbReference type="Gene3D" id="2.60.120.290">
    <property type="entry name" value="Spermadhesin, CUB domain"/>
    <property type="match status" value="1"/>
</dbReference>
<dbReference type="GeneID" id="106807334"/>
<evidence type="ECO:0000256" key="1">
    <source>
        <dbReference type="ARBA" id="ARBA00022737"/>
    </source>
</evidence>
<gene>
    <name evidence="8" type="primary">LOC106807334</name>
</gene>
<name>A0ABM1DYV9_PRICU</name>
<feature type="region of interest" description="Disordered" evidence="5">
    <location>
        <begin position="1"/>
        <end position="59"/>
    </location>
</feature>
<dbReference type="InterPro" id="IPR000859">
    <property type="entry name" value="CUB_dom"/>
</dbReference>
<comment type="caution">
    <text evidence="4">Lacks conserved residue(s) required for the propagation of feature annotation.</text>
</comment>
<protein>
    <submittedName>
        <fullName evidence="8">Uncharacterized protein LOC106807334</fullName>
    </submittedName>
</protein>
<reference evidence="8" key="1">
    <citation type="submission" date="2025-08" db="UniProtKB">
        <authorList>
            <consortium name="RefSeq"/>
        </authorList>
    </citation>
    <scope>IDENTIFICATION</scope>
</reference>
<keyword evidence="1" id="KW-0677">Repeat</keyword>
<dbReference type="InterPro" id="IPR024079">
    <property type="entry name" value="MetalloPept_cat_dom_sf"/>
</dbReference>